<accession>A0AAX3I1K3</accession>
<protein>
    <recommendedName>
        <fullName evidence="4">Phage protein</fullName>
    </recommendedName>
</protein>
<sequence>MKTSIPKSKRPLPKSKQIGLRAKPDEKSAWERLPFVGKDHSKHFSSWDVPLTGGFFGGIEVGRVAGRMFLKYLRDERQNPCRLGSISLKSVLASMDAKVASTDEEKWSLEGHRAGFMGEISYWLESAAERLGESFDAIPMRSFVQMANEDLERTDEAFNAAINSKVSQ</sequence>
<name>A0AAX3I1K3_9PSED</name>
<organism evidence="2 3">
    <name type="scientific">Pseudomonas synxantha</name>
    <dbReference type="NCBI Taxonomy" id="47883"/>
    <lineage>
        <taxon>Bacteria</taxon>
        <taxon>Pseudomonadati</taxon>
        <taxon>Pseudomonadota</taxon>
        <taxon>Gammaproteobacteria</taxon>
        <taxon>Pseudomonadales</taxon>
        <taxon>Pseudomonadaceae</taxon>
        <taxon>Pseudomonas</taxon>
    </lineage>
</organism>
<dbReference type="EMBL" id="LR590482">
    <property type="protein sequence ID" value="VTQ88038.1"/>
    <property type="molecule type" value="Genomic_DNA"/>
</dbReference>
<evidence type="ECO:0000313" key="2">
    <source>
        <dbReference type="EMBL" id="VTQ88038.1"/>
    </source>
</evidence>
<gene>
    <name evidence="2" type="ORF">NCTC10696_00308</name>
</gene>
<dbReference type="Proteomes" id="UP000306562">
    <property type="component" value="Chromosome"/>
</dbReference>
<evidence type="ECO:0000256" key="1">
    <source>
        <dbReference type="SAM" id="MobiDB-lite"/>
    </source>
</evidence>
<evidence type="ECO:0000313" key="3">
    <source>
        <dbReference type="Proteomes" id="UP000306562"/>
    </source>
</evidence>
<proteinExistence type="predicted"/>
<evidence type="ECO:0008006" key="4">
    <source>
        <dbReference type="Google" id="ProtNLM"/>
    </source>
</evidence>
<dbReference type="RefSeq" id="WP_057024718.1">
    <property type="nucleotide sequence ID" value="NZ_CBCSGQ010000022.1"/>
</dbReference>
<reference evidence="2 3" key="1">
    <citation type="submission" date="2019-05" db="EMBL/GenBank/DDBJ databases">
        <authorList>
            <consortium name="Pathogen Informatics"/>
        </authorList>
    </citation>
    <scope>NUCLEOTIDE SEQUENCE [LARGE SCALE GENOMIC DNA]</scope>
    <source>
        <strain evidence="2 3">NCTC10696</strain>
    </source>
</reference>
<dbReference type="AlphaFoldDB" id="A0AAX3I1K3"/>
<feature type="region of interest" description="Disordered" evidence="1">
    <location>
        <begin position="1"/>
        <end position="26"/>
    </location>
</feature>